<name>A0A914WS96_9BILA</name>
<evidence type="ECO:0000313" key="2">
    <source>
        <dbReference type="WBParaSite" id="PSAMB.scaffold5089size12687.g25882.t1"/>
    </source>
</evidence>
<reference evidence="2" key="1">
    <citation type="submission" date="2022-11" db="UniProtKB">
        <authorList>
            <consortium name="WormBaseParasite"/>
        </authorList>
    </citation>
    <scope>IDENTIFICATION</scope>
</reference>
<dbReference type="WBParaSite" id="PSAMB.scaffold5089size12687.g25882.t1">
    <property type="protein sequence ID" value="PSAMB.scaffold5089size12687.g25882.t1"/>
    <property type="gene ID" value="PSAMB.scaffold5089size12687.g25882"/>
</dbReference>
<dbReference type="Proteomes" id="UP000887566">
    <property type="component" value="Unplaced"/>
</dbReference>
<proteinExistence type="predicted"/>
<dbReference type="AlphaFoldDB" id="A0A914WS96"/>
<evidence type="ECO:0000313" key="1">
    <source>
        <dbReference type="Proteomes" id="UP000887566"/>
    </source>
</evidence>
<accession>A0A914WS96</accession>
<keyword evidence="1" id="KW-1185">Reference proteome</keyword>
<protein>
    <submittedName>
        <fullName evidence="2">Uncharacterized protein</fullName>
    </submittedName>
</protein>
<sequence length="76" mass="8160">MMANNAVGSASDNSSNTSLIGETCRCSAVVFPRNRYSSSESSLCHYNMDGDEVTTDVIEMAIELRPNQALASIGRL</sequence>
<organism evidence="1 2">
    <name type="scientific">Plectus sambesii</name>
    <dbReference type="NCBI Taxonomy" id="2011161"/>
    <lineage>
        <taxon>Eukaryota</taxon>
        <taxon>Metazoa</taxon>
        <taxon>Ecdysozoa</taxon>
        <taxon>Nematoda</taxon>
        <taxon>Chromadorea</taxon>
        <taxon>Plectida</taxon>
        <taxon>Plectina</taxon>
        <taxon>Plectoidea</taxon>
        <taxon>Plectidae</taxon>
        <taxon>Plectus</taxon>
    </lineage>
</organism>